<protein>
    <recommendedName>
        <fullName evidence="8">Putative manganese efflux pump MntP</fullName>
    </recommendedName>
</protein>
<evidence type="ECO:0000313" key="10">
    <source>
        <dbReference type="Proteomes" id="UP000243378"/>
    </source>
</evidence>
<keyword evidence="4 8" id="KW-1133">Transmembrane helix</keyword>
<keyword evidence="5 8" id="KW-0406">Ion transport</keyword>
<comment type="similarity">
    <text evidence="8">Belongs to the MntP (TC 9.B.29) family.</text>
</comment>
<proteinExistence type="inferred from homology"/>
<evidence type="ECO:0000256" key="2">
    <source>
        <dbReference type="ARBA" id="ARBA00022475"/>
    </source>
</evidence>
<dbReference type="InterPro" id="IPR003810">
    <property type="entry name" value="Mntp/YtaF"/>
</dbReference>
<dbReference type="NCBIfam" id="NF008546">
    <property type="entry name" value="PRK11469.1"/>
    <property type="match status" value="1"/>
</dbReference>
<dbReference type="Proteomes" id="UP000243378">
    <property type="component" value="Unassembled WGS sequence"/>
</dbReference>
<feature type="transmembrane region" description="Helical" evidence="8">
    <location>
        <begin position="83"/>
        <end position="102"/>
    </location>
</feature>
<evidence type="ECO:0000256" key="8">
    <source>
        <dbReference type="HAMAP-Rule" id="MF_01521"/>
    </source>
</evidence>
<dbReference type="InterPro" id="IPR022929">
    <property type="entry name" value="Put_MntP"/>
</dbReference>
<name>A0A1G7QKJ8_9GAMM</name>
<dbReference type="EMBL" id="FNBM01000006">
    <property type="protein sequence ID" value="SDF99043.1"/>
    <property type="molecule type" value="Genomic_DNA"/>
</dbReference>
<feature type="transmembrane region" description="Helical" evidence="8">
    <location>
        <begin position="146"/>
        <end position="167"/>
    </location>
</feature>
<gene>
    <name evidence="8" type="primary">mntP</name>
    <name evidence="9" type="ORF">SAMN05216381_2853</name>
</gene>
<comment type="function">
    <text evidence="8">Probably functions as a manganese efflux pump.</text>
</comment>
<dbReference type="GO" id="GO:0005384">
    <property type="term" value="F:manganese ion transmembrane transporter activity"/>
    <property type="evidence" value="ECO:0007669"/>
    <property type="project" value="UniProtKB-UniRule"/>
</dbReference>
<sequence length="201" mass="21089">MSVIALQPDRDVTVNPISLILLAFAMSTDAFAAAIGKGASLHKPRFIDALRTGLIFGVIEGITPVIGWFIGQAAVGFVEEWDHWIAFVLLLLLGLHMIHAGLQPETAEATEKAKSHSFWVLAVTAFATSIDALAVGIGLAFVEVNIWVAAVAIGLATMTMVTIGVLLGRVIGTAIGHKAEIIGGLVLIGVGAAILYDHTML</sequence>
<dbReference type="HAMAP" id="MF_01521">
    <property type="entry name" value="MntP_pump"/>
    <property type="match status" value="1"/>
</dbReference>
<dbReference type="PANTHER" id="PTHR35529">
    <property type="entry name" value="MANGANESE EFFLUX PUMP MNTP-RELATED"/>
    <property type="match status" value="1"/>
</dbReference>
<dbReference type="AlphaFoldDB" id="A0A1G7QKJ8"/>
<accession>A0A1G7QKJ8</accession>
<feature type="transmembrane region" description="Helical" evidence="8">
    <location>
        <begin position="17"/>
        <end position="36"/>
    </location>
</feature>
<keyword evidence="2 8" id="KW-1003">Cell membrane</keyword>
<keyword evidence="6 8" id="KW-0472">Membrane</keyword>
<dbReference type="GO" id="GO:0005886">
    <property type="term" value="C:plasma membrane"/>
    <property type="evidence" value="ECO:0007669"/>
    <property type="project" value="UniProtKB-SubCell"/>
</dbReference>
<evidence type="ECO:0000256" key="3">
    <source>
        <dbReference type="ARBA" id="ARBA00022692"/>
    </source>
</evidence>
<evidence type="ECO:0000313" key="9">
    <source>
        <dbReference type="EMBL" id="SDF99043.1"/>
    </source>
</evidence>
<feature type="transmembrane region" description="Helical" evidence="8">
    <location>
        <begin position="179"/>
        <end position="196"/>
    </location>
</feature>
<evidence type="ECO:0000256" key="5">
    <source>
        <dbReference type="ARBA" id="ARBA00023065"/>
    </source>
</evidence>
<keyword evidence="1 8" id="KW-0813">Transport</keyword>
<keyword evidence="3 8" id="KW-0812">Transmembrane</keyword>
<evidence type="ECO:0000256" key="4">
    <source>
        <dbReference type="ARBA" id="ARBA00022989"/>
    </source>
</evidence>
<evidence type="ECO:0000256" key="1">
    <source>
        <dbReference type="ARBA" id="ARBA00022448"/>
    </source>
</evidence>
<comment type="subcellular location">
    <subcellularLocation>
        <location evidence="8">Cell membrane</location>
        <topology evidence="8">Multi-pass membrane protein</topology>
    </subcellularLocation>
</comment>
<evidence type="ECO:0000256" key="7">
    <source>
        <dbReference type="ARBA" id="ARBA00023211"/>
    </source>
</evidence>
<feature type="transmembrane region" description="Helical" evidence="8">
    <location>
        <begin position="118"/>
        <end position="140"/>
    </location>
</feature>
<feature type="transmembrane region" description="Helical" evidence="8">
    <location>
        <begin position="48"/>
        <end position="71"/>
    </location>
</feature>
<reference evidence="9 10" key="1">
    <citation type="submission" date="2016-10" db="EMBL/GenBank/DDBJ databases">
        <authorList>
            <person name="de Groot N.N."/>
        </authorList>
    </citation>
    <scope>NUCLEOTIDE SEQUENCE [LARGE SCALE GENOMIC DNA]</scope>
    <source>
        <strain evidence="9 10">LMG 25475</strain>
    </source>
</reference>
<keyword evidence="7 8" id="KW-0464">Manganese</keyword>
<dbReference type="PANTHER" id="PTHR35529:SF1">
    <property type="entry name" value="MANGANESE EFFLUX PUMP MNTP-RELATED"/>
    <property type="match status" value="1"/>
</dbReference>
<evidence type="ECO:0000256" key="6">
    <source>
        <dbReference type="ARBA" id="ARBA00023136"/>
    </source>
</evidence>
<organism evidence="9 10">
    <name type="scientific">Phytopseudomonas seleniipraecipitans</name>
    <dbReference type="NCBI Taxonomy" id="640205"/>
    <lineage>
        <taxon>Bacteria</taxon>
        <taxon>Pseudomonadati</taxon>
        <taxon>Pseudomonadota</taxon>
        <taxon>Gammaproteobacteria</taxon>
        <taxon>Pseudomonadales</taxon>
        <taxon>Pseudomonadaceae</taxon>
        <taxon>Phytopseudomonas</taxon>
    </lineage>
</organism>
<dbReference type="Pfam" id="PF02659">
    <property type="entry name" value="Mntp"/>
    <property type="match status" value="1"/>
</dbReference>